<feature type="compositionally biased region" description="Low complexity" evidence="1">
    <location>
        <begin position="13"/>
        <end position="26"/>
    </location>
</feature>
<sequence>MWKCRADRFLDTPSPSSAPLSSFANSPPSPSFPPLFGFSPSADRFFGRPTKGRKDRRFQKRFQKWKGKNAFPGQDPPGQKVPQ</sequence>
<dbReference type="AlphaFoldDB" id="A0A061RVM4"/>
<feature type="region of interest" description="Disordered" evidence="1">
    <location>
        <begin position="1"/>
        <end position="31"/>
    </location>
</feature>
<feature type="compositionally biased region" description="Basic and acidic residues" evidence="1">
    <location>
        <begin position="1"/>
        <end position="10"/>
    </location>
</feature>
<proteinExistence type="predicted"/>
<organism evidence="2">
    <name type="scientific">Tetraselmis sp. GSL018</name>
    <dbReference type="NCBI Taxonomy" id="582737"/>
    <lineage>
        <taxon>Eukaryota</taxon>
        <taxon>Viridiplantae</taxon>
        <taxon>Chlorophyta</taxon>
        <taxon>core chlorophytes</taxon>
        <taxon>Chlorodendrophyceae</taxon>
        <taxon>Chlorodendrales</taxon>
        <taxon>Chlorodendraceae</taxon>
        <taxon>Tetraselmis</taxon>
    </lineage>
</organism>
<evidence type="ECO:0000256" key="1">
    <source>
        <dbReference type="SAM" id="MobiDB-lite"/>
    </source>
</evidence>
<dbReference type="EMBL" id="GBEZ01010916">
    <property type="protein sequence ID" value="JAC74814.1"/>
    <property type="molecule type" value="Transcribed_RNA"/>
</dbReference>
<feature type="non-terminal residue" evidence="2">
    <location>
        <position position="83"/>
    </location>
</feature>
<evidence type="ECO:0000313" key="2">
    <source>
        <dbReference type="EMBL" id="JAC74814.1"/>
    </source>
</evidence>
<gene>
    <name evidence="2" type="ORF">TSPGSL018_24908</name>
</gene>
<accession>A0A061RVM4</accession>
<feature type="region of interest" description="Disordered" evidence="1">
    <location>
        <begin position="62"/>
        <end position="83"/>
    </location>
</feature>
<name>A0A061RVM4_9CHLO</name>
<protein>
    <submittedName>
        <fullName evidence="2">Uncharacterized protein</fullName>
    </submittedName>
</protein>
<reference evidence="2" key="1">
    <citation type="submission" date="2014-05" db="EMBL/GenBank/DDBJ databases">
        <title>The transcriptome of the halophilic microalga Tetraselmis sp. GSL018 isolated from the Great Salt Lake, Utah.</title>
        <authorList>
            <person name="Jinkerson R.E."/>
            <person name="D'Adamo S."/>
            <person name="Posewitz M.C."/>
        </authorList>
    </citation>
    <scope>NUCLEOTIDE SEQUENCE</scope>
    <source>
        <strain evidence="2">GSL018</strain>
    </source>
</reference>